<name>A0A177NL91_9GAMM</name>
<protein>
    <submittedName>
        <fullName evidence="2">Uncharacterized protein</fullName>
    </submittedName>
</protein>
<dbReference type="Proteomes" id="UP000077628">
    <property type="component" value="Unassembled WGS sequence"/>
</dbReference>
<dbReference type="RefSeq" id="WP_064028432.1">
    <property type="nucleotide sequence ID" value="NZ_LUUK01000165.1"/>
</dbReference>
<evidence type="ECO:0000256" key="1">
    <source>
        <dbReference type="SAM" id="MobiDB-lite"/>
    </source>
</evidence>
<feature type="region of interest" description="Disordered" evidence="1">
    <location>
        <begin position="60"/>
        <end position="83"/>
    </location>
</feature>
<organism evidence="2 3">
    <name type="scientific">Methylomonas koyamae</name>
    <dbReference type="NCBI Taxonomy" id="702114"/>
    <lineage>
        <taxon>Bacteria</taxon>
        <taxon>Pseudomonadati</taxon>
        <taxon>Pseudomonadota</taxon>
        <taxon>Gammaproteobacteria</taxon>
        <taxon>Methylococcales</taxon>
        <taxon>Methylococcaceae</taxon>
        <taxon>Methylomonas</taxon>
    </lineage>
</organism>
<comment type="caution">
    <text evidence="2">The sequence shown here is derived from an EMBL/GenBank/DDBJ whole genome shotgun (WGS) entry which is preliminary data.</text>
</comment>
<evidence type="ECO:0000313" key="3">
    <source>
        <dbReference type="Proteomes" id="UP000077628"/>
    </source>
</evidence>
<dbReference type="EMBL" id="LUUK01000165">
    <property type="protein sequence ID" value="OAI18838.1"/>
    <property type="molecule type" value="Genomic_DNA"/>
</dbReference>
<keyword evidence="3" id="KW-1185">Reference proteome</keyword>
<proteinExistence type="predicted"/>
<gene>
    <name evidence="2" type="ORF">A1355_05395</name>
</gene>
<accession>A0A177NL91</accession>
<reference evidence="3" key="1">
    <citation type="submission" date="2016-03" db="EMBL/GenBank/DDBJ databases">
        <authorList>
            <person name="Heylen K."/>
            <person name="De Vos P."/>
            <person name="Vekeman B."/>
        </authorList>
    </citation>
    <scope>NUCLEOTIDE SEQUENCE [LARGE SCALE GENOMIC DNA]</scope>
    <source>
        <strain evidence="3">R-45383</strain>
    </source>
</reference>
<dbReference type="AlphaFoldDB" id="A0A177NL91"/>
<feature type="compositionally biased region" description="Basic residues" evidence="1">
    <location>
        <begin position="66"/>
        <end position="83"/>
    </location>
</feature>
<sequence length="83" mass="9710">MTVLEAERKIDIAEHYKINRTYAFAHLKHCFPRWLLVALPTAWQLCKTLTELARNLIKFKPGATKPRPKHPKPNQKHAYKSTC</sequence>
<evidence type="ECO:0000313" key="2">
    <source>
        <dbReference type="EMBL" id="OAI18838.1"/>
    </source>
</evidence>